<accession>A0ABV2X1V3</accession>
<proteinExistence type="predicted"/>
<gene>
    <name evidence="1" type="ORF">ABZ510_35435</name>
</gene>
<name>A0ABV2X1V3_9NOCA</name>
<dbReference type="EMBL" id="JBEYBF010000055">
    <property type="protein sequence ID" value="MEU1957134.1"/>
    <property type="molecule type" value="Genomic_DNA"/>
</dbReference>
<sequence length="59" mass="6437">MIGVGQGHQAGPAELSMERIRDNFATVMSTEGHIVARNTLDKVMLDPRVPWQDGVGTVF</sequence>
<dbReference type="Proteomes" id="UP001550628">
    <property type="component" value="Unassembled WGS sequence"/>
</dbReference>
<evidence type="ECO:0000313" key="2">
    <source>
        <dbReference type="Proteomes" id="UP001550628"/>
    </source>
</evidence>
<comment type="caution">
    <text evidence="1">The sequence shown here is derived from an EMBL/GenBank/DDBJ whole genome shotgun (WGS) entry which is preliminary data.</text>
</comment>
<evidence type="ECO:0000313" key="1">
    <source>
        <dbReference type="EMBL" id="MEU1957134.1"/>
    </source>
</evidence>
<reference evidence="1 2" key="1">
    <citation type="submission" date="2024-06" db="EMBL/GenBank/DDBJ databases">
        <title>The Natural Products Discovery Center: Release of the First 8490 Sequenced Strains for Exploring Actinobacteria Biosynthetic Diversity.</title>
        <authorList>
            <person name="Kalkreuter E."/>
            <person name="Kautsar S.A."/>
            <person name="Yang D."/>
            <person name="Bader C.D."/>
            <person name="Teijaro C.N."/>
            <person name="Fluegel L."/>
            <person name="Davis C.M."/>
            <person name="Simpson J.R."/>
            <person name="Lauterbach L."/>
            <person name="Steele A.D."/>
            <person name="Gui C."/>
            <person name="Meng S."/>
            <person name="Li G."/>
            <person name="Viehrig K."/>
            <person name="Ye F."/>
            <person name="Su P."/>
            <person name="Kiefer A.F."/>
            <person name="Nichols A."/>
            <person name="Cepeda A.J."/>
            <person name="Yan W."/>
            <person name="Fan B."/>
            <person name="Jiang Y."/>
            <person name="Adhikari A."/>
            <person name="Zheng C.-J."/>
            <person name="Schuster L."/>
            <person name="Cowan T.M."/>
            <person name="Smanski M.J."/>
            <person name="Chevrette M.G."/>
            <person name="De Carvalho L.P.S."/>
            <person name="Shen B."/>
        </authorList>
    </citation>
    <scope>NUCLEOTIDE SEQUENCE [LARGE SCALE GENOMIC DNA]</scope>
    <source>
        <strain evidence="1 2">NPDC019708</strain>
    </source>
</reference>
<protein>
    <submittedName>
        <fullName evidence="1">Uncharacterized protein</fullName>
    </submittedName>
</protein>
<dbReference type="RefSeq" id="WP_356959213.1">
    <property type="nucleotide sequence ID" value="NZ_JBEYBD010000025.1"/>
</dbReference>
<organism evidence="1 2">
    <name type="scientific">Nocardia rhamnosiphila</name>
    <dbReference type="NCBI Taxonomy" id="426716"/>
    <lineage>
        <taxon>Bacteria</taxon>
        <taxon>Bacillati</taxon>
        <taxon>Actinomycetota</taxon>
        <taxon>Actinomycetes</taxon>
        <taxon>Mycobacteriales</taxon>
        <taxon>Nocardiaceae</taxon>
        <taxon>Nocardia</taxon>
    </lineage>
</organism>
<keyword evidence="2" id="KW-1185">Reference proteome</keyword>